<dbReference type="Proteomes" id="UP001299220">
    <property type="component" value="Unassembled WGS sequence"/>
</dbReference>
<dbReference type="PANTHER" id="PTHR43071">
    <property type="entry name" value="2-AMINO-4-HYDROXY-6-HYDROXYMETHYLDIHYDROPTERIDINE PYROPHOSPHOKINASE"/>
    <property type="match status" value="1"/>
</dbReference>
<dbReference type="GO" id="GO:0003848">
    <property type="term" value="F:2-amino-4-hydroxy-6-hydroxymethyldihydropteridine diphosphokinase activity"/>
    <property type="evidence" value="ECO:0007669"/>
    <property type="project" value="UniProtKB-EC"/>
</dbReference>
<sequence length="166" mass="17803">MSRAVLGLGTNLGDRAENLRAALGALGRLPGTRVEAVSSVWQTAPFDVPDKQQDYWNICVSLETTLSPHALLGACLGVEAALGRVRRTYHGARVIDLDLLLYDGAAVQEKELTVPHPGMLERAFVLFPLSELFPERIACGLDFHNAPGFADGGSVLRLGPAKDLLS</sequence>
<comment type="caution">
    <text evidence="10">The sequence shown here is derived from an EMBL/GenBank/DDBJ whole genome shotgun (WGS) entry which is preliminary data.</text>
</comment>
<evidence type="ECO:0000256" key="7">
    <source>
        <dbReference type="ARBA" id="ARBA00022840"/>
    </source>
</evidence>
<dbReference type="SUPFAM" id="SSF55083">
    <property type="entry name" value="6-hydroxymethyl-7,8-dihydropterin pyrophosphokinase, HPPK"/>
    <property type="match status" value="1"/>
</dbReference>
<evidence type="ECO:0000256" key="3">
    <source>
        <dbReference type="ARBA" id="ARBA00013253"/>
    </source>
</evidence>
<proteinExistence type="predicted"/>
<keyword evidence="6" id="KW-0418">Kinase</keyword>
<evidence type="ECO:0000256" key="1">
    <source>
        <dbReference type="ARBA" id="ARBA00000198"/>
    </source>
</evidence>
<evidence type="ECO:0000256" key="6">
    <source>
        <dbReference type="ARBA" id="ARBA00022777"/>
    </source>
</evidence>
<dbReference type="InterPro" id="IPR000550">
    <property type="entry name" value="Hppk"/>
</dbReference>
<feature type="domain" description="7,8-dihydro-6-hydroxymethylpterin-pyrophosphokinase" evidence="9">
    <location>
        <begin position="5"/>
        <end position="133"/>
    </location>
</feature>
<gene>
    <name evidence="10" type="primary">folK</name>
    <name evidence="10" type="ORF">JQM67_07210</name>
</gene>
<keyword evidence="11" id="KW-1185">Reference proteome</keyword>
<evidence type="ECO:0000313" key="10">
    <source>
        <dbReference type="EMBL" id="MCF2652386.1"/>
    </source>
</evidence>
<keyword evidence="4 10" id="KW-0808">Transferase</keyword>
<comment type="pathway">
    <text evidence="2">Cofactor biosynthesis; tetrahydrofolate biosynthesis; 2-amino-4-hydroxy-6-hydroxymethyl-7,8-dihydropteridine diphosphate from 7,8-dihydroneopterin triphosphate: step 4/4.</text>
</comment>
<organism evidence="10 11">
    <name type="scientific">Anaeromassilibacillus senegalensis</name>
    <dbReference type="NCBI Taxonomy" id="1673717"/>
    <lineage>
        <taxon>Bacteria</taxon>
        <taxon>Bacillati</taxon>
        <taxon>Bacillota</taxon>
        <taxon>Clostridia</taxon>
        <taxon>Eubacteriales</taxon>
        <taxon>Acutalibacteraceae</taxon>
        <taxon>Anaeromassilibacillus</taxon>
    </lineage>
</organism>
<keyword evidence="7" id="KW-0067">ATP-binding</keyword>
<keyword evidence="8" id="KW-0289">Folate biosynthesis</keyword>
<dbReference type="EC" id="2.7.6.3" evidence="3"/>
<dbReference type="PANTHER" id="PTHR43071:SF1">
    <property type="entry name" value="2-AMINO-4-HYDROXY-6-HYDROXYMETHYLDIHYDROPTERIDINE PYROPHOSPHOKINASE"/>
    <property type="match status" value="1"/>
</dbReference>
<keyword evidence="5" id="KW-0547">Nucleotide-binding</keyword>
<dbReference type="Pfam" id="PF01288">
    <property type="entry name" value="HPPK"/>
    <property type="match status" value="1"/>
</dbReference>
<name>A0ABS9CMJ8_9FIRM</name>
<evidence type="ECO:0000256" key="4">
    <source>
        <dbReference type="ARBA" id="ARBA00022679"/>
    </source>
</evidence>
<dbReference type="EMBL" id="JAFBIT010000002">
    <property type="protein sequence ID" value="MCF2652386.1"/>
    <property type="molecule type" value="Genomic_DNA"/>
</dbReference>
<dbReference type="Gene3D" id="3.30.70.560">
    <property type="entry name" value="7,8-Dihydro-6-hydroxymethylpterin-pyrophosphokinase HPPK"/>
    <property type="match status" value="1"/>
</dbReference>
<reference evidence="10 11" key="1">
    <citation type="submission" date="2020-12" db="EMBL/GenBank/DDBJ databases">
        <title>Whole genome sequences of gut porcine anaerobes.</title>
        <authorList>
            <person name="Kubasova T."/>
            <person name="Jahodarova E."/>
            <person name="Rychlik I."/>
        </authorList>
    </citation>
    <scope>NUCLEOTIDE SEQUENCE [LARGE SCALE GENOMIC DNA]</scope>
    <source>
        <strain evidence="10 11">An867</strain>
    </source>
</reference>
<dbReference type="NCBIfam" id="TIGR01498">
    <property type="entry name" value="folK"/>
    <property type="match status" value="1"/>
</dbReference>
<protein>
    <recommendedName>
        <fullName evidence="3">2-amino-4-hydroxy-6-hydroxymethyldihydropteridine diphosphokinase</fullName>
        <ecNumber evidence="3">2.7.6.3</ecNumber>
    </recommendedName>
</protein>
<accession>A0ABS9CMJ8</accession>
<comment type="catalytic activity">
    <reaction evidence="1">
        <text>6-hydroxymethyl-7,8-dihydropterin + ATP = (7,8-dihydropterin-6-yl)methyl diphosphate + AMP + H(+)</text>
        <dbReference type="Rhea" id="RHEA:11412"/>
        <dbReference type="ChEBI" id="CHEBI:15378"/>
        <dbReference type="ChEBI" id="CHEBI:30616"/>
        <dbReference type="ChEBI" id="CHEBI:44841"/>
        <dbReference type="ChEBI" id="CHEBI:72950"/>
        <dbReference type="ChEBI" id="CHEBI:456215"/>
        <dbReference type="EC" id="2.7.6.3"/>
    </reaction>
</comment>
<evidence type="ECO:0000256" key="2">
    <source>
        <dbReference type="ARBA" id="ARBA00005051"/>
    </source>
</evidence>
<evidence type="ECO:0000256" key="8">
    <source>
        <dbReference type="ARBA" id="ARBA00022909"/>
    </source>
</evidence>
<dbReference type="InterPro" id="IPR035907">
    <property type="entry name" value="Hppk_sf"/>
</dbReference>
<evidence type="ECO:0000256" key="5">
    <source>
        <dbReference type="ARBA" id="ARBA00022741"/>
    </source>
</evidence>
<evidence type="ECO:0000313" key="11">
    <source>
        <dbReference type="Proteomes" id="UP001299220"/>
    </source>
</evidence>
<dbReference type="CDD" id="cd00483">
    <property type="entry name" value="HPPK"/>
    <property type="match status" value="1"/>
</dbReference>
<evidence type="ECO:0000259" key="9">
    <source>
        <dbReference type="Pfam" id="PF01288"/>
    </source>
</evidence>
<dbReference type="RefSeq" id="WP_235323442.1">
    <property type="nucleotide sequence ID" value="NZ_JAFBIT010000002.1"/>
</dbReference>